<organism evidence="2 3">
    <name type="scientific">Colletotrichum chrysophilum</name>
    <dbReference type="NCBI Taxonomy" id="1836956"/>
    <lineage>
        <taxon>Eukaryota</taxon>
        <taxon>Fungi</taxon>
        <taxon>Dikarya</taxon>
        <taxon>Ascomycota</taxon>
        <taxon>Pezizomycotina</taxon>
        <taxon>Sordariomycetes</taxon>
        <taxon>Hypocreomycetidae</taxon>
        <taxon>Glomerellales</taxon>
        <taxon>Glomerellaceae</taxon>
        <taxon>Colletotrichum</taxon>
        <taxon>Colletotrichum gloeosporioides species complex</taxon>
    </lineage>
</organism>
<reference evidence="2" key="1">
    <citation type="submission" date="2023-01" db="EMBL/GenBank/DDBJ databases">
        <title>Colletotrichum chrysophilum M932 genome sequence.</title>
        <authorList>
            <person name="Baroncelli R."/>
        </authorList>
    </citation>
    <scope>NUCLEOTIDE SEQUENCE</scope>
    <source>
        <strain evidence="2">M932</strain>
    </source>
</reference>
<sequence length="197" mass="21145">MVSSGRVKPKDAPLEAAASRPIVDRFLFVAAVILETASSKPRRCFFLTHHQQQDLLPPKTAPSRTLRASWTKLRSLGNPQRWGVRPSQPAADRALVVVSTAARGPVAYPEVPSAAHRPRISVGTQQLGRPISAATHTLSLQRGGHAASKRHTELSHTTRASGRGQFGHPHGLLVPACIGECLPRLASLVGHAPCRRG</sequence>
<dbReference type="EMBL" id="JAQOWY010000319">
    <property type="protein sequence ID" value="KAK1844265.1"/>
    <property type="molecule type" value="Genomic_DNA"/>
</dbReference>
<accession>A0AAD9AB73</accession>
<evidence type="ECO:0000256" key="1">
    <source>
        <dbReference type="SAM" id="MobiDB-lite"/>
    </source>
</evidence>
<proteinExistence type="predicted"/>
<evidence type="ECO:0000313" key="3">
    <source>
        <dbReference type="Proteomes" id="UP001243330"/>
    </source>
</evidence>
<feature type="region of interest" description="Disordered" evidence="1">
    <location>
        <begin position="143"/>
        <end position="166"/>
    </location>
</feature>
<name>A0AAD9AB73_9PEZI</name>
<dbReference type="Proteomes" id="UP001243330">
    <property type="component" value="Unassembled WGS sequence"/>
</dbReference>
<dbReference type="AlphaFoldDB" id="A0AAD9AB73"/>
<gene>
    <name evidence="2" type="ORF">CCHR01_13116</name>
</gene>
<evidence type="ECO:0000313" key="2">
    <source>
        <dbReference type="EMBL" id="KAK1844265.1"/>
    </source>
</evidence>
<keyword evidence="3" id="KW-1185">Reference proteome</keyword>
<protein>
    <submittedName>
        <fullName evidence="2">Uncharacterized protein</fullName>
    </submittedName>
</protein>
<comment type="caution">
    <text evidence="2">The sequence shown here is derived from an EMBL/GenBank/DDBJ whole genome shotgun (WGS) entry which is preliminary data.</text>
</comment>